<proteinExistence type="predicted"/>
<dbReference type="Proteomes" id="UP000032552">
    <property type="component" value="Unassembled WGS sequence"/>
</dbReference>
<name>A0A0C9PSM5_LACPA</name>
<dbReference type="AlphaFoldDB" id="A0A0C9PSM5"/>
<gene>
    <name evidence="1" type="ORF">LC0644_2520</name>
</gene>
<organism evidence="1 2">
    <name type="scientific">Lacticaseibacillus paracasei NRIC 0644</name>
    <dbReference type="NCBI Taxonomy" id="1435038"/>
    <lineage>
        <taxon>Bacteria</taxon>
        <taxon>Bacillati</taxon>
        <taxon>Bacillota</taxon>
        <taxon>Bacilli</taxon>
        <taxon>Lactobacillales</taxon>
        <taxon>Lactobacillaceae</taxon>
        <taxon>Lacticaseibacillus</taxon>
    </lineage>
</organism>
<evidence type="ECO:0000313" key="1">
    <source>
        <dbReference type="EMBL" id="GAN37931.1"/>
    </source>
</evidence>
<accession>A0A0C9PSM5</accession>
<reference evidence="2" key="1">
    <citation type="submission" date="2014-05" db="EMBL/GenBank/DDBJ databases">
        <title>Whole genome sequencing of Lactobacillus casei NRIC0644.</title>
        <authorList>
            <person name="Atarashi H."/>
            <person name="Yoshida Y."/>
            <person name="Fujimura S."/>
            <person name="Tanaka N."/>
            <person name="Shiwa Y."/>
            <person name="Yoshikawa H."/>
            <person name="Okada S."/>
            <person name="Nakagawa J."/>
        </authorList>
    </citation>
    <scope>NUCLEOTIDE SEQUENCE [LARGE SCALE GENOMIC DNA]</scope>
    <source>
        <strain evidence="2">NRIC0644</strain>
    </source>
</reference>
<dbReference type="EMBL" id="BAYM01000387">
    <property type="protein sequence ID" value="GAN37931.1"/>
    <property type="molecule type" value="Genomic_DNA"/>
</dbReference>
<protein>
    <submittedName>
        <fullName evidence="1">Uncharacterized protein</fullName>
    </submittedName>
</protein>
<comment type="caution">
    <text evidence="1">The sequence shown here is derived from an EMBL/GenBank/DDBJ whole genome shotgun (WGS) entry which is preliminary data.</text>
</comment>
<evidence type="ECO:0000313" key="2">
    <source>
        <dbReference type="Proteomes" id="UP000032552"/>
    </source>
</evidence>
<sequence length="58" mass="7028">MLFWLRAVLIRRKYEIREIKTIRTTRAKEHIMMPMENVMRGLFNEYAVAPVVTETDCR</sequence>